<dbReference type="Pfam" id="PF01225">
    <property type="entry name" value="Mur_ligase"/>
    <property type="match status" value="1"/>
</dbReference>
<dbReference type="GO" id="GO:0008360">
    <property type="term" value="P:regulation of cell shape"/>
    <property type="evidence" value="ECO:0007669"/>
    <property type="project" value="UniProtKB-KW"/>
</dbReference>
<name>A0A1G6HR10_9BACL</name>
<keyword evidence="3 10" id="KW-0132">Cell division</keyword>
<dbReference type="Proteomes" id="UP000199387">
    <property type="component" value="Unassembled WGS sequence"/>
</dbReference>
<evidence type="ECO:0000256" key="9">
    <source>
        <dbReference type="ARBA" id="ARBA00023316"/>
    </source>
</evidence>
<keyword evidence="9 10" id="KW-0961">Cell wall biogenesis/degradation</keyword>
<dbReference type="InterPro" id="IPR051046">
    <property type="entry name" value="MurCDEF_CellWall_CoF430Synth"/>
</dbReference>
<keyword evidence="2 10" id="KW-0436">Ligase</keyword>
<dbReference type="InterPro" id="IPR036565">
    <property type="entry name" value="Mur-like_cat_sf"/>
</dbReference>
<feature type="domain" description="Mur ligase C-terminal" evidence="13">
    <location>
        <begin position="318"/>
        <end position="443"/>
    </location>
</feature>
<evidence type="ECO:0000256" key="6">
    <source>
        <dbReference type="ARBA" id="ARBA00022960"/>
    </source>
</evidence>
<comment type="function">
    <text evidence="10 11">Involved in cell wall formation. Catalyzes the final step in the synthesis of UDP-N-acetylmuramoyl-pentapeptide, the precursor of murein.</text>
</comment>
<dbReference type="InterPro" id="IPR035911">
    <property type="entry name" value="MurE/MurF_N"/>
</dbReference>
<dbReference type="EC" id="6.3.2.10" evidence="10 11"/>
<dbReference type="GO" id="GO:0005737">
    <property type="term" value="C:cytoplasm"/>
    <property type="evidence" value="ECO:0007669"/>
    <property type="project" value="UniProtKB-SubCell"/>
</dbReference>
<sequence>MQKTLNEIEQQVGGKLSGGVADVHLLVDGVSTDTRKMKENQLYIPLQGERFDGHDFLQAAADQGAAAALWAKELPAHSPIPLIQVEDTLVALQDLAAAWRRELGVKLVAVTGSNGKTTTKDLISAVLGVRYQVHRTHGNLNNHIGLPLTLLSMPTGTEVAVVEMGMSRAGEIARLSEIATPDTAVITNIGEAHLEFFGSREAIADAKLEIREGLSPDGVLFVDGDEPLLQERLAAEERKVVRVGFAPGNDDIAQELELKGTEGIAFRSSAAGTRFELGMMGRHNTVNALLAIQVGRHYGLVEKEIQTGLNRVERSGMRLETAIASNGMTVVNDAYNASPTAVRATIDLLVSLEDFREKWVLLGDILELGDQEEALHREVGRYAAEQGVTRLFTLGERARWIADAAGETEGTLAVTHFSTVEEAARHLDQDGDSSVVLLVKGSRGARLERVVDHLTKGEKRR</sequence>
<reference evidence="15 16" key="1">
    <citation type="submission" date="2016-10" db="EMBL/GenBank/DDBJ databases">
        <authorList>
            <person name="de Groot N.N."/>
        </authorList>
    </citation>
    <scope>NUCLEOTIDE SEQUENCE [LARGE SCALE GENOMIC DNA]</scope>
    <source>
        <strain evidence="15 16">DSM 45514</strain>
    </source>
</reference>
<gene>
    <name evidence="10" type="primary">murF</name>
    <name evidence="15" type="ORF">SAMN04488112_101178</name>
</gene>
<dbReference type="Pfam" id="PF02875">
    <property type="entry name" value="Mur_ligase_C"/>
    <property type="match status" value="1"/>
</dbReference>
<evidence type="ECO:0000313" key="15">
    <source>
        <dbReference type="EMBL" id="SDB96672.1"/>
    </source>
</evidence>
<dbReference type="GO" id="GO:0005524">
    <property type="term" value="F:ATP binding"/>
    <property type="evidence" value="ECO:0007669"/>
    <property type="project" value="UniProtKB-UniRule"/>
</dbReference>
<feature type="domain" description="Mur ligase central" evidence="14">
    <location>
        <begin position="110"/>
        <end position="294"/>
    </location>
</feature>
<protein>
    <recommendedName>
        <fullName evidence="10 11">UDP-N-acetylmuramoyl-tripeptide--D-alanyl-D-alanine ligase</fullName>
        <ecNumber evidence="10 11">6.3.2.10</ecNumber>
    </recommendedName>
    <alternativeName>
        <fullName evidence="10">D-alanyl-D-alanine-adding enzyme</fullName>
    </alternativeName>
</protein>
<keyword evidence="16" id="KW-1185">Reference proteome</keyword>
<comment type="pathway">
    <text evidence="10 11">Cell wall biogenesis; peptidoglycan biosynthesis.</text>
</comment>
<dbReference type="RefSeq" id="WP_176757738.1">
    <property type="nucleotide sequence ID" value="NZ_FMZA01000001.1"/>
</dbReference>
<comment type="catalytic activity">
    <reaction evidence="10 11">
        <text>D-alanyl-D-alanine + UDP-N-acetyl-alpha-D-muramoyl-L-alanyl-gamma-D-glutamyl-meso-2,6-diaminopimelate + ATP = UDP-N-acetyl-alpha-D-muramoyl-L-alanyl-gamma-D-glutamyl-meso-2,6-diaminopimeloyl-D-alanyl-D-alanine + ADP + phosphate + H(+)</text>
        <dbReference type="Rhea" id="RHEA:28374"/>
        <dbReference type="ChEBI" id="CHEBI:15378"/>
        <dbReference type="ChEBI" id="CHEBI:30616"/>
        <dbReference type="ChEBI" id="CHEBI:43474"/>
        <dbReference type="ChEBI" id="CHEBI:57822"/>
        <dbReference type="ChEBI" id="CHEBI:61386"/>
        <dbReference type="ChEBI" id="CHEBI:83905"/>
        <dbReference type="ChEBI" id="CHEBI:456216"/>
        <dbReference type="EC" id="6.3.2.10"/>
    </reaction>
</comment>
<dbReference type="AlphaFoldDB" id="A0A1G6HR10"/>
<dbReference type="GO" id="GO:0071555">
    <property type="term" value="P:cell wall organization"/>
    <property type="evidence" value="ECO:0007669"/>
    <property type="project" value="UniProtKB-KW"/>
</dbReference>
<dbReference type="PANTHER" id="PTHR43024:SF1">
    <property type="entry name" value="UDP-N-ACETYLMURAMOYL-TRIPEPTIDE--D-ALANYL-D-ALANINE LIGASE"/>
    <property type="match status" value="1"/>
</dbReference>
<evidence type="ECO:0000256" key="8">
    <source>
        <dbReference type="ARBA" id="ARBA00023306"/>
    </source>
</evidence>
<dbReference type="Gene3D" id="3.90.190.20">
    <property type="entry name" value="Mur ligase, C-terminal domain"/>
    <property type="match status" value="1"/>
</dbReference>
<evidence type="ECO:0000256" key="1">
    <source>
        <dbReference type="ARBA" id="ARBA00022490"/>
    </source>
</evidence>
<evidence type="ECO:0000256" key="7">
    <source>
        <dbReference type="ARBA" id="ARBA00022984"/>
    </source>
</evidence>
<keyword evidence="1 10" id="KW-0963">Cytoplasm</keyword>
<evidence type="ECO:0000259" key="13">
    <source>
        <dbReference type="Pfam" id="PF02875"/>
    </source>
</evidence>
<evidence type="ECO:0000259" key="14">
    <source>
        <dbReference type="Pfam" id="PF08245"/>
    </source>
</evidence>
<evidence type="ECO:0000256" key="10">
    <source>
        <dbReference type="HAMAP-Rule" id="MF_02019"/>
    </source>
</evidence>
<feature type="binding site" evidence="10">
    <location>
        <begin position="112"/>
        <end position="118"/>
    </location>
    <ligand>
        <name>ATP</name>
        <dbReference type="ChEBI" id="CHEBI:30616"/>
    </ligand>
</feature>
<dbReference type="GO" id="GO:0051301">
    <property type="term" value="P:cell division"/>
    <property type="evidence" value="ECO:0007669"/>
    <property type="project" value="UniProtKB-KW"/>
</dbReference>
<evidence type="ECO:0000256" key="2">
    <source>
        <dbReference type="ARBA" id="ARBA00022598"/>
    </source>
</evidence>
<feature type="domain" description="Mur ligase N-terminal catalytic" evidence="12">
    <location>
        <begin position="27"/>
        <end position="99"/>
    </location>
</feature>
<evidence type="ECO:0000256" key="11">
    <source>
        <dbReference type="RuleBase" id="RU004136"/>
    </source>
</evidence>
<keyword evidence="5 10" id="KW-0067">ATP-binding</keyword>
<evidence type="ECO:0000256" key="5">
    <source>
        <dbReference type="ARBA" id="ARBA00022840"/>
    </source>
</evidence>
<evidence type="ECO:0000259" key="12">
    <source>
        <dbReference type="Pfam" id="PF01225"/>
    </source>
</evidence>
<evidence type="ECO:0000313" key="16">
    <source>
        <dbReference type="Proteomes" id="UP000199387"/>
    </source>
</evidence>
<dbReference type="SUPFAM" id="SSF53244">
    <property type="entry name" value="MurD-like peptide ligases, peptide-binding domain"/>
    <property type="match status" value="1"/>
</dbReference>
<dbReference type="Gene3D" id="3.40.1390.10">
    <property type="entry name" value="MurE/MurF, N-terminal domain"/>
    <property type="match status" value="1"/>
</dbReference>
<dbReference type="InterPro" id="IPR013221">
    <property type="entry name" value="Mur_ligase_cen"/>
</dbReference>
<keyword evidence="8 10" id="KW-0131">Cell cycle</keyword>
<evidence type="ECO:0000256" key="4">
    <source>
        <dbReference type="ARBA" id="ARBA00022741"/>
    </source>
</evidence>
<dbReference type="GO" id="GO:0047480">
    <property type="term" value="F:UDP-N-acetylmuramoyl-tripeptide-D-alanyl-D-alanine ligase activity"/>
    <property type="evidence" value="ECO:0007669"/>
    <property type="project" value="UniProtKB-UniRule"/>
</dbReference>
<comment type="subcellular location">
    <subcellularLocation>
        <location evidence="10 11">Cytoplasm</location>
    </subcellularLocation>
</comment>
<dbReference type="InterPro" id="IPR004101">
    <property type="entry name" value="Mur_ligase_C"/>
</dbReference>
<dbReference type="SUPFAM" id="SSF63418">
    <property type="entry name" value="MurE/MurF N-terminal domain"/>
    <property type="match status" value="1"/>
</dbReference>
<dbReference type="GO" id="GO:0008766">
    <property type="term" value="F:UDP-N-acetylmuramoylalanyl-D-glutamyl-2,6-diaminopimelate-D-alanyl-D-alanine ligase activity"/>
    <property type="evidence" value="ECO:0007669"/>
    <property type="project" value="RHEA"/>
</dbReference>
<dbReference type="HAMAP" id="MF_02019">
    <property type="entry name" value="MurF"/>
    <property type="match status" value="1"/>
</dbReference>
<proteinExistence type="inferred from homology"/>
<comment type="similarity">
    <text evidence="10">Belongs to the MurCDEF family. MurF subfamily.</text>
</comment>
<dbReference type="PANTHER" id="PTHR43024">
    <property type="entry name" value="UDP-N-ACETYLMURAMOYL-TRIPEPTIDE--D-ALANYL-D-ALANINE LIGASE"/>
    <property type="match status" value="1"/>
</dbReference>
<evidence type="ECO:0000256" key="3">
    <source>
        <dbReference type="ARBA" id="ARBA00022618"/>
    </source>
</evidence>
<dbReference type="InterPro" id="IPR005863">
    <property type="entry name" value="UDP-N-AcMur_synth"/>
</dbReference>
<dbReference type="NCBIfam" id="TIGR01143">
    <property type="entry name" value="murF"/>
    <property type="match status" value="1"/>
</dbReference>
<keyword evidence="6 10" id="KW-0133">Cell shape</keyword>
<dbReference type="InterPro" id="IPR000713">
    <property type="entry name" value="Mur_ligase_N"/>
</dbReference>
<dbReference type="InterPro" id="IPR036615">
    <property type="entry name" value="Mur_ligase_C_dom_sf"/>
</dbReference>
<dbReference type="STRING" id="1236220.SAMN04488112_101178"/>
<dbReference type="GO" id="GO:0009252">
    <property type="term" value="P:peptidoglycan biosynthetic process"/>
    <property type="evidence" value="ECO:0007669"/>
    <property type="project" value="UniProtKB-UniRule"/>
</dbReference>
<accession>A0A1G6HR10</accession>
<dbReference type="Pfam" id="PF08245">
    <property type="entry name" value="Mur_ligase_M"/>
    <property type="match status" value="1"/>
</dbReference>
<keyword evidence="4 10" id="KW-0547">Nucleotide-binding</keyword>
<dbReference type="SUPFAM" id="SSF53623">
    <property type="entry name" value="MurD-like peptide ligases, catalytic domain"/>
    <property type="match status" value="1"/>
</dbReference>
<dbReference type="Gene3D" id="3.40.1190.10">
    <property type="entry name" value="Mur-like, catalytic domain"/>
    <property type="match status" value="1"/>
</dbReference>
<organism evidence="15 16">
    <name type="scientific">Melghirimyces thermohalophilus</name>
    <dbReference type="NCBI Taxonomy" id="1236220"/>
    <lineage>
        <taxon>Bacteria</taxon>
        <taxon>Bacillati</taxon>
        <taxon>Bacillota</taxon>
        <taxon>Bacilli</taxon>
        <taxon>Bacillales</taxon>
        <taxon>Thermoactinomycetaceae</taxon>
        <taxon>Melghirimyces</taxon>
    </lineage>
</organism>
<dbReference type="EMBL" id="FMZA01000001">
    <property type="protein sequence ID" value="SDB96672.1"/>
    <property type="molecule type" value="Genomic_DNA"/>
</dbReference>
<keyword evidence="7 10" id="KW-0573">Peptidoglycan synthesis</keyword>
<dbReference type="UniPathway" id="UPA00219"/>